<reference evidence="1 2" key="1">
    <citation type="journal article" date="2015" name="Nature">
        <title>rRNA introns, odd ribosomes, and small enigmatic genomes across a large radiation of phyla.</title>
        <authorList>
            <person name="Brown C.T."/>
            <person name="Hug L.A."/>
            <person name="Thomas B.C."/>
            <person name="Sharon I."/>
            <person name="Castelle C.J."/>
            <person name="Singh A."/>
            <person name="Wilkins M.J."/>
            <person name="Williams K.H."/>
            <person name="Banfield J.F."/>
        </authorList>
    </citation>
    <scope>NUCLEOTIDE SEQUENCE [LARGE SCALE GENOMIC DNA]</scope>
</reference>
<dbReference type="Proteomes" id="UP000034246">
    <property type="component" value="Unassembled WGS sequence"/>
</dbReference>
<comment type="caution">
    <text evidence="1">The sequence shown here is derived from an EMBL/GenBank/DDBJ whole genome shotgun (WGS) entry which is preliminary data.</text>
</comment>
<protein>
    <submittedName>
        <fullName evidence="1">Uncharacterized protein</fullName>
    </submittedName>
</protein>
<dbReference type="AlphaFoldDB" id="A0A0G0NBD6"/>
<dbReference type="EMBL" id="LBWP01000023">
    <property type="protein sequence ID" value="KKR10101.1"/>
    <property type="molecule type" value="Genomic_DNA"/>
</dbReference>
<dbReference type="STRING" id="1618550.UT39_C0023G0002"/>
<gene>
    <name evidence="1" type="ORF">UT39_C0023G0002</name>
</gene>
<evidence type="ECO:0000313" key="1">
    <source>
        <dbReference type="EMBL" id="KKR10101.1"/>
    </source>
</evidence>
<accession>A0A0G0NBD6</accession>
<evidence type="ECO:0000313" key="2">
    <source>
        <dbReference type="Proteomes" id="UP000034246"/>
    </source>
</evidence>
<name>A0A0G0NBD6_9BACT</name>
<proteinExistence type="predicted"/>
<organism evidence="1 2">
    <name type="scientific">Candidatus Woesebacteria bacterium GW2011_GWA1_39_21</name>
    <dbReference type="NCBI Taxonomy" id="1618550"/>
    <lineage>
        <taxon>Bacteria</taxon>
        <taxon>Candidatus Woeseibacteriota</taxon>
    </lineage>
</organism>
<sequence length="110" mass="12330">MQLIFRQMERDRKSKEELVDSLLAGKAITNQGFYDMHGDFLFYKVEGGDSKVDKRGKGYVVVVRDRTVIGKRVSKIAISAHAIGKGVYLESSDVDGEDLPKRCVEFSRSG</sequence>